<feature type="transmembrane region" description="Helical" evidence="1">
    <location>
        <begin position="97"/>
        <end position="117"/>
    </location>
</feature>
<keyword evidence="1" id="KW-1133">Transmembrane helix</keyword>
<proteinExistence type="predicted"/>
<evidence type="ECO:0000313" key="3">
    <source>
        <dbReference type="Proteomes" id="UP000028730"/>
    </source>
</evidence>
<accession>A0A086BNW3</accession>
<reference evidence="2 3" key="1">
    <citation type="journal article" date="2014" name="Appl. Environ. Microbiol.">
        <title>Genomic encyclopedia of type strains of the genus Bifidobacterium.</title>
        <authorList>
            <person name="Milani C."/>
            <person name="Lugli G.A."/>
            <person name="Duranti S."/>
            <person name="Turroni F."/>
            <person name="Bottacini F."/>
            <person name="Mangifesta M."/>
            <person name="Sanchez B."/>
            <person name="Viappiani A."/>
            <person name="Mancabelli L."/>
            <person name="Taminiau B."/>
            <person name="Delcenserie V."/>
            <person name="Barrangou R."/>
            <person name="Margolles A."/>
            <person name="van Sinderen D."/>
            <person name="Ventura M."/>
        </authorList>
    </citation>
    <scope>NUCLEOTIDE SEQUENCE [LARGE SCALE GENOMIC DNA]</scope>
    <source>
        <strain evidence="2 3">DSM 19703</strain>
    </source>
</reference>
<keyword evidence="1" id="KW-0472">Membrane</keyword>
<organism evidence="2 3">
    <name type="scientific">Bifidobacterium bombi DSM 19703</name>
    <dbReference type="NCBI Taxonomy" id="1341695"/>
    <lineage>
        <taxon>Bacteria</taxon>
        <taxon>Bacillati</taxon>
        <taxon>Actinomycetota</taxon>
        <taxon>Actinomycetes</taxon>
        <taxon>Bifidobacteriales</taxon>
        <taxon>Bifidobacteriaceae</taxon>
        <taxon>Bifidobacterium</taxon>
    </lineage>
</organism>
<comment type="caution">
    <text evidence="2">The sequence shown here is derived from an EMBL/GenBank/DDBJ whole genome shotgun (WGS) entry which is preliminary data.</text>
</comment>
<name>A0A086BNW3_9BIFI</name>
<keyword evidence="3" id="KW-1185">Reference proteome</keyword>
<feature type="transmembrane region" description="Helical" evidence="1">
    <location>
        <begin position="229"/>
        <end position="247"/>
    </location>
</feature>
<sequence length="267" mass="29005">MKSFLSDFAEQHEPPVYLTGHLRYAKAPLKQVKPKNEFATTLIGRICRFMNTLPKSANQILVGLIADLTIYLLKSLAHRSATSRLFSTVSTCAERAWQQVIGVSLFMTFSGLLNTMTHTMKIVAPGEDFHTAGIDVIFVYLAPALIVALSGVVAGLLISARDRQLDFALIDISGADSWQLRAISCLDGFLMMVTAVFLSFVVVLISTLATSCALLKTVGVFSFSIQIRYWIVVFTVAALIGAVSTGIQGFKVNRDHSVELIAAAVGE</sequence>
<dbReference type="Proteomes" id="UP000028730">
    <property type="component" value="Unassembled WGS sequence"/>
</dbReference>
<gene>
    <name evidence="2" type="ORF">BBOMB_1493</name>
</gene>
<evidence type="ECO:0000313" key="2">
    <source>
        <dbReference type="EMBL" id="KFF30627.1"/>
    </source>
</evidence>
<dbReference type="AlphaFoldDB" id="A0A086BNW3"/>
<protein>
    <submittedName>
        <fullName evidence="2">Uncharacterized protein</fullName>
    </submittedName>
</protein>
<dbReference type="EMBL" id="ATLK01000002">
    <property type="protein sequence ID" value="KFF30627.1"/>
    <property type="molecule type" value="Genomic_DNA"/>
</dbReference>
<feature type="transmembrane region" description="Helical" evidence="1">
    <location>
        <begin position="137"/>
        <end position="158"/>
    </location>
</feature>
<keyword evidence="1" id="KW-0812">Transmembrane</keyword>
<feature type="transmembrane region" description="Helical" evidence="1">
    <location>
        <begin position="189"/>
        <end position="209"/>
    </location>
</feature>
<dbReference type="eggNOG" id="COG0577">
    <property type="taxonomic scope" value="Bacteria"/>
</dbReference>
<dbReference type="STRING" id="1341695.BBOMB_1493"/>
<evidence type="ECO:0000256" key="1">
    <source>
        <dbReference type="SAM" id="Phobius"/>
    </source>
</evidence>